<dbReference type="AlphaFoldDB" id="A0AAJ5R2S9"/>
<dbReference type="RefSeq" id="WP_046419779.1">
    <property type="nucleotide sequence ID" value="NZ_CP109886.1"/>
</dbReference>
<proteinExistence type="predicted"/>
<organism evidence="2 3">
    <name type="scientific">Xylella fastidiosa subsp. fastidiosa</name>
    <dbReference type="NCBI Taxonomy" id="644356"/>
    <lineage>
        <taxon>Bacteria</taxon>
        <taxon>Pseudomonadati</taxon>
        <taxon>Pseudomonadota</taxon>
        <taxon>Gammaproteobacteria</taxon>
        <taxon>Lysobacterales</taxon>
        <taxon>Lysobacteraceae</taxon>
        <taxon>Xylella</taxon>
    </lineage>
</organism>
<evidence type="ECO:0000313" key="3">
    <source>
        <dbReference type="Proteomes" id="UP001211513"/>
    </source>
</evidence>
<feature type="region of interest" description="Disordered" evidence="1">
    <location>
        <begin position="100"/>
        <end position="123"/>
    </location>
</feature>
<sequence>MVNIVIHEEILSSERVNALDFPAEIFYRRLMSKVDDCGLHDGRPSVLRASLYPLKRVRHADISRWIAACEKAGLIALYNEDGKPYLQMLDCTSLHKTADLSDAETEEEPAVFLAGSENQDVSD</sequence>
<evidence type="ECO:0000256" key="1">
    <source>
        <dbReference type="SAM" id="MobiDB-lite"/>
    </source>
</evidence>
<reference evidence="2" key="2">
    <citation type="submission" date="2022-10" db="EMBL/GenBank/DDBJ databases">
        <authorList>
            <person name="Landa B."/>
            <person name="Arias-Giraldo L.F."/>
            <person name="Roman-Ecija M."/>
            <person name="Velasco-Amo M.P."/>
            <person name="De La Fuente L."/>
            <person name="Marco-Noales E."/>
            <person name="Moralejo E."/>
        </authorList>
    </citation>
    <scope>NUCLEOTIDE SEQUENCE</scope>
    <source>
        <strain evidence="2">CFBP8073</strain>
    </source>
</reference>
<dbReference type="Proteomes" id="UP001211513">
    <property type="component" value="Chromosome"/>
</dbReference>
<gene>
    <name evidence="2" type="ORF">OK117_05390</name>
</gene>
<dbReference type="EMBL" id="CP109886">
    <property type="protein sequence ID" value="WCF29295.1"/>
    <property type="molecule type" value="Genomic_DNA"/>
</dbReference>
<accession>A0AAJ5R2S9</accession>
<evidence type="ECO:0000313" key="2">
    <source>
        <dbReference type="EMBL" id="WCF29295.1"/>
    </source>
</evidence>
<protein>
    <submittedName>
        <fullName evidence="2">Uncharacterized protein</fullName>
    </submittedName>
</protein>
<reference evidence="2" key="1">
    <citation type="journal article" date="2022" name="Phytopathology">
        <title>Complete circularized genome resources of seven strains of Xylella fastidiosa subsp. fastidiosa using hybrid assembly reveals unknown plasmids.</title>
        <authorList>
            <person name="Velasco-Amo M.D.P."/>
            <person name="Arias-Giraldo L.F.F."/>
            <person name="Ecija M.R."/>
            <person name="De La Fuente L."/>
            <person name="Marco-Noales E."/>
            <person name="Moralejo E."/>
            <person name="Navas-Cort J.A."/>
            <person name="Landa B.B."/>
        </authorList>
    </citation>
    <scope>NUCLEOTIDE SEQUENCE</scope>
    <source>
        <strain evidence="2">CFBP8073</strain>
    </source>
</reference>
<name>A0AAJ5R2S9_XYLFS</name>